<keyword evidence="8" id="KW-0234">DNA repair</keyword>
<dbReference type="CTD" id="38594"/>
<dbReference type="OrthoDB" id="2959108at2759"/>
<keyword evidence="2" id="KW-0540">Nuclease</keyword>
<dbReference type="Gene3D" id="1.10.150.20">
    <property type="entry name" value="5' to 3' exonuclease, C-terminal subdomain"/>
    <property type="match status" value="1"/>
</dbReference>
<dbReference type="GeneID" id="107226908"/>
<feature type="compositionally biased region" description="Basic residues" evidence="11">
    <location>
        <begin position="495"/>
        <end position="511"/>
    </location>
</feature>
<evidence type="ECO:0000256" key="11">
    <source>
        <dbReference type="SAM" id="MobiDB-lite"/>
    </source>
</evidence>
<dbReference type="Proteomes" id="UP000829291">
    <property type="component" value="Chromosome 3"/>
</dbReference>
<dbReference type="PANTHER" id="PTHR11081">
    <property type="entry name" value="FLAP ENDONUCLEASE FAMILY MEMBER"/>
    <property type="match status" value="1"/>
</dbReference>
<evidence type="ECO:0000256" key="3">
    <source>
        <dbReference type="ARBA" id="ARBA00022723"/>
    </source>
</evidence>
<name>A0A6J0C9Z4_NEOLC</name>
<dbReference type="Pfam" id="PF00752">
    <property type="entry name" value="XPG_N"/>
    <property type="match status" value="1"/>
</dbReference>
<dbReference type="FunCoup" id="A0A6J0C9Z4">
    <property type="interactions" value="765"/>
</dbReference>
<comment type="cofactor">
    <cofactor evidence="1">
        <name>Mg(2+)</name>
        <dbReference type="ChEBI" id="CHEBI:18420"/>
    </cofactor>
</comment>
<feature type="compositionally biased region" description="Basic and acidic residues" evidence="11">
    <location>
        <begin position="512"/>
        <end position="527"/>
    </location>
</feature>
<feature type="region of interest" description="Disordered" evidence="11">
    <location>
        <begin position="495"/>
        <end position="532"/>
    </location>
</feature>
<dbReference type="GO" id="GO:0000400">
    <property type="term" value="F:four-way junction DNA binding"/>
    <property type="evidence" value="ECO:0007669"/>
    <property type="project" value="UniProtKB-ARBA"/>
</dbReference>
<protein>
    <submittedName>
        <fullName evidence="15 16">Flap endonuclease GEN</fullName>
    </submittedName>
</protein>
<accession>A0A6J0C9Z4</accession>
<dbReference type="Gene3D" id="3.40.50.1010">
    <property type="entry name" value="5'-nuclease"/>
    <property type="match status" value="1"/>
</dbReference>
<evidence type="ECO:0000256" key="2">
    <source>
        <dbReference type="ARBA" id="ARBA00022722"/>
    </source>
</evidence>
<evidence type="ECO:0000256" key="7">
    <source>
        <dbReference type="ARBA" id="ARBA00022842"/>
    </source>
</evidence>
<evidence type="ECO:0000256" key="9">
    <source>
        <dbReference type="ARBA" id="ARBA00023242"/>
    </source>
</evidence>
<dbReference type="RefSeq" id="XP_015523372.1">
    <property type="nucleotide sequence ID" value="XM_015667886.1"/>
</dbReference>
<dbReference type="InterPro" id="IPR036279">
    <property type="entry name" value="5-3_exonuclease_C_sf"/>
</dbReference>
<evidence type="ECO:0000256" key="5">
    <source>
        <dbReference type="ARBA" id="ARBA00022763"/>
    </source>
</evidence>
<dbReference type="InterPro" id="IPR041012">
    <property type="entry name" value="GEN_chromo"/>
</dbReference>
<evidence type="ECO:0000259" key="13">
    <source>
        <dbReference type="SMART" id="SM00485"/>
    </source>
</evidence>
<dbReference type="Pfam" id="PF00867">
    <property type="entry name" value="XPG_I"/>
    <property type="match status" value="1"/>
</dbReference>
<dbReference type="InterPro" id="IPR006085">
    <property type="entry name" value="XPG_DNA_repair_N"/>
</dbReference>
<dbReference type="SMART" id="SM00485">
    <property type="entry name" value="XPGN"/>
    <property type="match status" value="1"/>
</dbReference>
<dbReference type="GO" id="GO:0006281">
    <property type="term" value="P:DNA repair"/>
    <property type="evidence" value="ECO:0007669"/>
    <property type="project" value="UniProtKB-KW"/>
</dbReference>
<evidence type="ECO:0000313" key="14">
    <source>
        <dbReference type="Proteomes" id="UP000829291"/>
    </source>
</evidence>
<evidence type="ECO:0000313" key="16">
    <source>
        <dbReference type="RefSeq" id="XP_046591134.1"/>
    </source>
</evidence>
<sequence length="714" mass="81180">MGVKHLWTILTPFCERKPLFELQGKTLAIDLSCWIVDSQTVTDNVVQPKMYLRNLYFRTINLLLQDIHPVFVLEGKAPDLKQKTIERRNEIQQIKRTGAVALKKATAKRGRTRFNNVLKECEEMLSYMGIKCVQGYGEAEAMCAYLNADGIVDGCVSQDNDCFLYGARVVYRNFNLSGAVASGGSIDVYDMEKIETALNLDRNKMVALALLCGCDYDDGLNGAGKEAALKLFAHVSDEDILDRLKSWKTDNQFETIEARLANPKHCTSCGHDGNVRLHARVGCIGCGTVKSCRNDYKEEKKLIMNEITLRKKAILIDTFPNQEIIDEYLIRKGPVPSSLDLKWQQPKVVKFIFFMEKRLGWEPNYSFEKFLPLMTRWQLVSLPEISLRHSISFMKYSNGLPVSNLIFPDRIKKIRNIKSVASYEIIWNDAEGFLDGLITLSDVKSSEEDAEPLKDDSKEQNPPEGLFVTIEPQSLVAKCYPEIVEKFEVEKVAKKKSKNSKTRAKSTSKAKPKAELNADTEKPEKQVSKRGRKKLADIVNTRKIDDYIVNNVVESLEDSFNKMEITPKRLKSAPQIQRTKDAEVNPRMNNTLDRMFENLTADDFASEGETELDMSDIVEEICNRKIINLYSSRNNHTLKPENNKENTTPDVSHNNYSDICTAKGNFNLEKAQCNVFEEHINVCPITEHDVTDEFADIENYVPLTQRVNEAKGTQ</sequence>
<keyword evidence="14" id="KW-1185">Reference proteome</keyword>
<keyword evidence="5" id="KW-0227">DNA damage</keyword>
<reference evidence="15" key="1">
    <citation type="submission" date="2025-04" db="UniProtKB">
        <authorList>
            <consortium name="RefSeq"/>
        </authorList>
    </citation>
    <scope>IDENTIFICATION</scope>
    <source>
        <tissue evidence="16">Thorax and Abdomen</tissue>
        <tissue evidence="15">Whole body</tissue>
    </source>
</reference>
<dbReference type="InterPro" id="IPR006084">
    <property type="entry name" value="XPG/Rad2"/>
</dbReference>
<keyword evidence="6" id="KW-0378">Hydrolase</keyword>
<dbReference type="PANTHER" id="PTHR11081:SF70">
    <property type="entry name" value="FLAP ENDONUCLEASE GEN HOMOLOG 1"/>
    <property type="match status" value="1"/>
</dbReference>
<comment type="similarity">
    <text evidence="10">Belongs to the XPG/RAD2 endonuclease family. GEN subfamily.</text>
</comment>
<proteinExistence type="inferred from homology"/>
<evidence type="ECO:0000256" key="8">
    <source>
        <dbReference type="ARBA" id="ARBA00023204"/>
    </source>
</evidence>
<dbReference type="SMART" id="SM00484">
    <property type="entry name" value="XPGI"/>
    <property type="match status" value="1"/>
</dbReference>
<feature type="domain" description="XPG-I" evidence="12">
    <location>
        <begin position="126"/>
        <end position="200"/>
    </location>
</feature>
<dbReference type="InterPro" id="IPR029060">
    <property type="entry name" value="PIN-like_dom_sf"/>
</dbReference>
<keyword evidence="7" id="KW-0460">Magnesium</keyword>
<dbReference type="CDD" id="cd09869">
    <property type="entry name" value="PIN_GEN1"/>
    <property type="match status" value="1"/>
</dbReference>
<dbReference type="GO" id="GO:0008821">
    <property type="term" value="F:crossover junction DNA endonuclease activity"/>
    <property type="evidence" value="ECO:0007669"/>
    <property type="project" value="UniProtKB-ARBA"/>
</dbReference>
<evidence type="ECO:0000256" key="1">
    <source>
        <dbReference type="ARBA" id="ARBA00001946"/>
    </source>
</evidence>
<evidence type="ECO:0000313" key="15">
    <source>
        <dbReference type="RefSeq" id="XP_015523372.1"/>
    </source>
</evidence>
<dbReference type="SUPFAM" id="SSF88723">
    <property type="entry name" value="PIN domain-like"/>
    <property type="match status" value="1"/>
</dbReference>
<dbReference type="KEGG" id="nlo:107226908"/>
<dbReference type="GO" id="GO:0017108">
    <property type="term" value="F:5'-flap endonuclease activity"/>
    <property type="evidence" value="ECO:0007669"/>
    <property type="project" value="UniProtKB-ARBA"/>
</dbReference>
<dbReference type="AlphaFoldDB" id="A0A6J0C9Z4"/>
<dbReference type="InParanoid" id="A0A6J0C9Z4"/>
<dbReference type="SUPFAM" id="SSF47807">
    <property type="entry name" value="5' to 3' exonuclease, C-terminal subdomain"/>
    <property type="match status" value="1"/>
</dbReference>
<evidence type="ECO:0000256" key="10">
    <source>
        <dbReference type="ARBA" id="ARBA00038112"/>
    </source>
</evidence>
<evidence type="ECO:0000256" key="6">
    <source>
        <dbReference type="ARBA" id="ARBA00022801"/>
    </source>
</evidence>
<dbReference type="InterPro" id="IPR006086">
    <property type="entry name" value="XPG-I_dom"/>
</dbReference>
<organism evidence="14 15">
    <name type="scientific">Neodiprion lecontei</name>
    <name type="common">Redheaded pine sawfly</name>
    <dbReference type="NCBI Taxonomy" id="441921"/>
    <lineage>
        <taxon>Eukaryota</taxon>
        <taxon>Metazoa</taxon>
        <taxon>Ecdysozoa</taxon>
        <taxon>Arthropoda</taxon>
        <taxon>Hexapoda</taxon>
        <taxon>Insecta</taxon>
        <taxon>Pterygota</taxon>
        <taxon>Neoptera</taxon>
        <taxon>Endopterygota</taxon>
        <taxon>Hymenoptera</taxon>
        <taxon>Tenthredinoidea</taxon>
        <taxon>Diprionidae</taxon>
        <taxon>Diprioninae</taxon>
        <taxon>Neodiprion</taxon>
    </lineage>
</organism>
<gene>
    <name evidence="15 16" type="primary">LOC107226908</name>
</gene>
<dbReference type="PRINTS" id="PR00853">
    <property type="entry name" value="XPGRADSUPER"/>
</dbReference>
<dbReference type="FunFam" id="1.10.150.20:FF:000030">
    <property type="entry name" value="Flap endonuclease GEN-like 1"/>
    <property type="match status" value="1"/>
</dbReference>
<dbReference type="Pfam" id="PF18704">
    <property type="entry name" value="Chromo_2"/>
    <property type="match status" value="1"/>
</dbReference>
<keyword evidence="4 15" id="KW-0255">Endonuclease</keyword>
<keyword evidence="9" id="KW-0539">Nucleus</keyword>
<evidence type="ECO:0000259" key="12">
    <source>
        <dbReference type="SMART" id="SM00484"/>
    </source>
</evidence>
<dbReference type="RefSeq" id="XP_046591134.1">
    <property type="nucleotide sequence ID" value="XM_046735178.1"/>
</dbReference>
<keyword evidence="3" id="KW-0479">Metal-binding</keyword>
<dbReference type="GO" id="GO:0046872">
    <property type="term" value="F:metal ion binding"/>
    <property type="evidence" value="ECO:0007669"/>
    <property type="project" value="UniProtKB-KW"/>
</dbReference>
<feature type="domain" description="XPG N-terminal" evidence="13">
    <location>
        <begin position="1"/>
        <end position="95"/>
    </location>
</feature>
<evidence type="ECO:0000256" key="4">
    <source>
        <dbReference type="ARBA" id="ARBA00022759"/>
    </source>
</evidence>